<dbReference type="Pfam" id="PF00378">
    <property type="entry name" value="ECH_1"/>
    <property type="match status" value="1"/>
</dbReference>
<reference evidence="6 7" key="1">
    <citation type="submission" date="2015-03" db="EMBL/GenBank/DDBJ databases">
        <authorList>
            <person name="Murphy D."/>
        </authorList>
    </citation>
    <scope>NUCLEOTIDE SEQUENCE [LARGE SCALE GENOMIC DNA]</scope>
    <source>
        <strain evidence="6 7">OL-4</strain>
    </source>
</reference>
<dbReference type="InterPro" id="IPR045002">
    <property type="entry name" value="Ech1-like"/>
</dbReference>
<accession>A0A0E4GTV9</accession>
<organism evidence="6 7">
    <name type="scientific">Syntrophomonas zehnderi OL-4</name>
    <dbReference type="NCBI Taxonomy" id="690567"/>
    <lineage>
        <taxon>Bacteria</taxon>
        <taxon>Bacillati</taxon>
        <taxon>Bacillota</taxon>
        <taxon>Clostridia</taxon>
        <taxon>Eubacteriales</taxon>
        <taxon>Syntrophomonadaceae</taxon>
        <taxon>Syntrophomonas</taxon>
    </lineage>
</organism>
<keyword evidence="7" id="KW-1185">Reference proteome</keyword>
<evidence type="ECO:0000313" key="7">
    <source>
        <dbReference type="Proteomes" id="UP000045545"/>
    </source>
</evidence>
<dbReference type="Gene3D" id="3.90.226.10">
    <property type="entry name" value="2-enoyl-CoA Hydratase, Chain A, domain 1"/>
    <property type="match status" value="1"/>
</dbReference>
<keyword evidence="5" id="KW-0413">Isomerase</keyword>
<comment type="similarity">
    <text evidence="2">Belongs to the enoyl-CoA hydratase/isomerase family.</text>
</comment>
<gene>
    <name evidence="6" type="ORF">2426</name>
</gene>
<comment type="pathway">
    <text evidence="1">Lipid metabolism; fatty acid beta-oxidation.</text>
</comment>
<dbReference type="PANTHER" id="PTHR43149:SF1">
    <property type="entry name" value="DELTA(3,5)-DELTA(2,4)-DIENOYL-COA ISOMERASE, MITOCHONDRIAL"/>
    <property type="match status" value="1"/>
</dbReference>
<dbReference type="InterPro" id="IPR029045">
    <property type="entry name" value="ClpP/crotonase-like_dom_sf"/>
</dbReference>
<dbReference type="GO" id="GO:0051750">
    <property type="term" value="F:delta(3,5)-delta(2,4)-dienoyl-CoA isomerase activity"/>
    <property type="evidence" value="ECO:0007669"/>
    <property type="project" value="TreeGrafter"/>
</dbReference>
<keyword evidence="4" id="KW-0443">Lipid metabolism</keyword>
<dbReference type="GO" id="GO:0006631">
    <property type="term" value="P:fatty acid metabolic process"/>
    <property type="evidence" value="ECO:0007669"/>
    <property type="project" value="UniProtKB-KW"/>
</dbReference>
<name>A0A0E4GTV9_9FIRM</name>
<evidence type="ECO:0000256" key="1">
    <source>
        <dbReference type="ARBA" id="ARBA00005005"/>
    </source>
</evidence>
<sequence length="271" mass="30229">MVTLSVKEYLKGEYAMEQYNTLKWEKVEPGIGLLTLNRPQNYNAVDGEMMVELEKFWAKRMDDSETIVILLQGAGEKGFCSGLDMKWSIKSAQENAGDVRKYFRFQARLARLNLAMRRAPQPIITMVHGAAAGEGFSFVLASDIRVISPDARFCAAYINIGLGGADMSCSYFLPRLIGAGRAYEFMYTGDFMSSEEAMNLGLVSKMVPREELYETGLAYARKLMTKNPMGLYLTKEAINMNLDAGGLEQAICMEDRNQTMLMLASGMKSTV</sequence>
<dbReference type="CDD" id="cd06558">
    <property type="entry name" value="crotonase-like"/>
    <property type="match status" value="1"/>
</dbReference>
<protein>
    <submittedName>
        <fullName evidence="6">Crotonase superfamily</fullName>
    </submittedName>
</protein>
<proteinExistence type="inferred from homology"/>
<dbReference type="Proteomes" id="UP000045545">
    <property type="component" value="Unassembled WGS sequence"/>
</dbReference>
<keyword evidence="3" id="KW-0276">Fatty acid metabolism</keyword>
<dbReference type="PANTHER" id="PTHR43149">
    <property type="entry name" value="ENOYL-COA HYDRATASE"/>
    <property type="match status" value="1"/>
</dbReference>
<evidence type="ECO:0000313" key="6">
    <source>
        <dbReference type="EMBL" id="CQB51963.1"/>
    </source>
</evidence>
<evidence type="ECO:0000256" key="4">
    <source>
        <dbReference type="ARBA" id="ARBA00023098"/>
    </source>
</evidence>
<evidence type="ECO:0000256" key="2">
    <source>
        <dbReference type="ARBA" id="ARBA00005254"/>
    </source>
</evidence>
<evidence type="ECO:0000256" key="5">
    <source>
        <dbReference type="ARBA" id="ARBA00023235"/>
    </source>
</evidence>
<dbReference type="InterPro" id="IPR001753">
    <property type="entry name" value="Enoyl-CoA_hydra/iso"/>
</dbReference>
<dbReference type="AlphaFoldDB" id="A0A0E4GTV9"/>
<dbReference type="EMBL" id="CGIH01000042">
    <property type="protein sequence ID" value="CQB51963.1"/>
    <property type="molecule type" value="Genomic_DNA"/>
</dbReference>
<evidence type="ECO:0000256" key="3">
    <source>
        <dbReference type="ARBA" id="ARBA00022832"/>
    </source>
</evidence>
<dbReference type="Gene3D" id="1.10.12.10">
    <property type="entry name" value="Lyase 2-enoyl-coa Hydratase, Chain A, domain 2"/>
    <property type="match status" value="1"/>
</dbReference>
<dbReference type="InterPro" id="IPR014748">
    <property type="entry name" value="Enoyl-CoA_hydra_C"/>
</dbReference>
<dbReference type="STRING" id="690567.2426"/>
<dbReference type="SUPFAM" id="SSF52096">
    <property type="entry name" value="ClpP/crotonase"/>
    <property type="match status" value="1"/>
</dbReference>